<name>A0ABQ9FAX1_TEGGR</name>
<dbReference type="InterPro" id="IPR013087">
    <property type="entry name" value="Znf_C2H2_type"/>
</dbReference>
<accession>A0ABQ9FAX1</accession>
<dbReference type="Pfam" id="PF12874">
    <property type="entry name" value="zf-met"/>
    <property type="match status" value="1"/>
</dbReference>
<proteinExistence type="predicted"/>
<feature type="region of interest" description="Disordered" evidence="6">
    <location>
        <begin position="176"/>
        <end position="197"/>
    </location>
</feature>
<dbReference type="EMBL" id="JARBDR010000337">
    <property type="protein sequence ID" value="KAJ8314497.1"/>
    <property type="molecule type" value="Genomic_DNA"/>
</dbReference>
<evidence type="ECO:0000256" key="3">
    <source>
        <dbReference type="ARBA" id="ARBA00022771"/>
    </source>
</evidence>
<dbReference type="InterPro" id="IPR046341">
    <property type="entry name" value="SET_dom_sf"/>
</dbReference>
<evidence type="ECO:0000256" key="5">
    <source>
        <dbReference type="PROSITE-ProRule" id="PRU00042"/>
    </source>
</evidence>
<feature type="compositionally biased region" description="Polar residues" evidence="6">
    <location>
        <begin position="186"/>
        <end position="197"/>
    </location>
</feature>
<dbReference type="InterPro" id="IPR036236">
    <property type="entry name" value="Znf_C2H2_sf"/>
</dbReference>
<dbReference type="SUPFAM" id="SSF57667">
    <property type="entry name" value="beta-beta-alpha zinc fingers"/>
    <property type="match status" value="3"/>
</dbReference>
<feature type="compositionally biased region" description="Polar residues" evidence="6">
    <location>
        <begin position="213"/>
        <end position="223"/>
    </location>
</feature>
<dbReference type="PROSITE" id="PS50280">
    <property type="entry name" value="SET"/>
    <property type="match status" value="1"/>
</dbReference>
<keyword evidence="10" id="KW-1185">Reference proteome</keyword>
<reference evidence="9 10" key="1">
    <citation type="submission" date="2022-12" db="EMBL/GenBank/DDBJ databases">
        <title>Chromosome-level genome of Tegillarca granosa.</title>
        <authorList>
            <person name="Kim J."/>
        </authorList>
    </citation>
    <scope>NUCLEOTIDE SEQUENCE [LARGE SCALE GENOMIC DNA]</scope>
    <source>
        <strain evidence="9">Teg-2019</strain>
        <tissue evidence="9">Adductor muscle</tissue>
    </source>
</reference>
<dbReference type="Pfam" id="PF00096">
    <property type="entry name" value="zf-C2H2"/>
    <property type="match status" value="3"/>
</dbReference>
<evidence type="ECO:0000313" key="10">
    <source>
        <dbReference type="Proteomes" id="UP001217089"/>
    </source>
</evidence>
<keyword evidence="1" id="KW-0479">Metal-binding</keyword>
<organism evidence="9 10">
    <name type="scientific">Tegillarca granosa</name>
    <name type="common">Malaysian cockle</name>
    <name type="synonym">Anadara granosa</name>
    <dbReference type="NCBI Taxonomy" id="220873"/>
    <lineage>
        <taxon>Eukaryota</taxon>
        <taxon>Metazoa</taxon>
        <taxon>Spiralia</taxon>
        <taxon>Lophotrochozoa</taxon>
        <taxon>Mollusca</taxon>
        <taxon>Bivalvia</taxon>
        <taxon>Autobranchia</taxon>
        <taxon>Pteriomorphia</taxon>
        <taxon>Arcoida</taxon>
        <taxon>Arcoidea</taxon>
        <taxon>Arcidae</taxon>
        <taxon>Tegillarca</taxon>
    </lineage>
</organism>
<dbReference type="InterPro" id="IPR001214">
    <property type="entry name" value="SET_dom"/>
</dbReference>
<comment type="caution">
    <text evidence="9">The sequence shown here is derived from an EMBL/GenBank/DDBJ whole genome shotgun (WGS) entry which is preliminary data.</text>
</comment>
<feature type="domain" description="C2H2-type" evidence="7">
    <location>
        <begin position="567"/>
        <end position="594"/>
    </location>
</feature>
<feature type="compositionally biased region" description="Polar residues" evidence="6">
    <location>
        <begin position="44"/>
        <end position="69"/>
    </location>
</feature>
<dbReference type="Pfam" id="PF21549">
    <property type="entry name" value="PRDM2_PR"/>
    <property type="match status" value="1"/>
</dbReference>
<dbReference type="PANTHER" id="PTHR19818">
    <property type="entry name" value="ZINC FINGER PROTEIN ZIC AND GLI"/>
    <property type="match status" value="1"/>
</dbReference>
<evidence type="ECO:0000313" key="9">
    <source>
        <dbReference type="EMBL" id="KAJ8314497.1"/>
    </source>
</evidence>
<dbReference type="PROSITE" id="PS00028">
    <property type="entry name" value="ZINC_FINGER_C2H2_1"/>
    <property type="match status" value="4"/>
</dbReference>
<evidence type="ECO:0000259" key="8">
    <source>
        <dbReference type="PROSITE" id="PS50280"/>
    </source>
</evidence>
<evidence type="ECO:0000256" key="6">
    <source>
        <dbReference type="SAM" id="MobiDB-lite"/>
    </source>
</evidence>
<feature type="compositionally biased region" description="Polar residues" evidence="6">
    <location>
        <begin position="88"/>
        <end position="97"/>
    </location>
</feature>
<dbReference type="Gene3D" id="2.170.270.10">
    <property type="entry name" value="SET domain"/>
    <property type="match status" value="1"/>
</dbReference>
<feature type="domain" description="C2H2-type" evidence="7">
    <location>
        <begin position="595"/>
        <end position="622"/>
    </location>
</feature>
<feature type="region of interest" description="Disordered" evidence="6">
    <location>
        <begin position="44"/>
        <end position="97"/>
    </location>
</feature>
<gene>
    <name evidence="9" type="ORF">KUTeg_006647</name>
</gene>
<sequence length="691" mass="76668">MQVFGSIQQGPSGHVAGILNLQHHQMSSGHVIGVLNQSEMLHDNSTTLHTGPQVSVGSTMGQEESSASNHYRRTLHVSQQSASNSNSENLNTGNGKDRSNIQTVAILNGCHVVSTGQYGSHSLINGNYDNQGLLNPASAAESSLLEKGQEKTSAIQQMRDSQMVTSITQQISNINETQENVRNKETPQISVPESSAPLQDSLSSCYSRAVPNHSNLGTNSLTETAHLGSLGNPEDHQSSNTEGLNLGINDTLPNAQPIDLSNFSVQDAVAIQLSNQELHVVDTLAENHQAIVQDLYLTRPPPDSNTNIQAYMAESEDNIIQAEAVLQDQLSLKNNGITADKDVQGINRKVIESVLKIIGRQQQQTPTIITETPPTSQSVSSLDTASVQTFHQSTPTIITGSLPVNQSVSSLHNTSVVPLHQSSEGIVENLVSNQVVIFQEEKCDEISMTDESVCNWLMYLRPARSDSTQNILTHQIGTEIYFYAIKEILPEEELLFWYSKESKKFLTMHEREIHPNENPKRFHCEVCNQRFTSLAKFNIHVSSHTGVKPHACGICGKRFNDPSVKGFLCATCGKGFRQKAHLQAHAIVHTGKKNFYCEFCGKYFARQSDLKTHSYSHTQEKAYICPYCSKCFYKSQNYKRHMLVHSGERNFICDLCSKTFYTKYHRNRHAKTCKGPGNGFTVMCRSRRHAW</sequence>
<feature type="compositionally biased region" description="Low complexity" evidence="6">
    <location>
        <begin position="78"/>
        <end position="87"/>
    </location>
</feature>
<protein>
    <submittedName>
        <fullName evidence="9">Uncharacterized protein</fullName>
    </submittedName>
</protein>
<keyword evidence="3 5" id="KW-0863">Zinc-finger</keyword>
<evidence type="ECO:0000256" key="1">
    <source>
        <dbReference type="ARBA" id="ARBA00022723"/>
    </source>
</evidence>
<dbReference type="InterPro" id="IPR050329">
    <property type="entry name" value="GLI_C2H2-zinc-finger"/>
</dbReference>
<feature type="domain" description="SET" evidence="8">
    <location>
        <begin position="323"/>
        <end position="499"/>
    </location>
</feature>
<evidence type="ECO:0000259" key="7">
    <source>
        <dbReference type="PROSITE" id="PS50157"/>
    </source>
</evidence>
<dbReference type="PROSITE" id="PS50157">
    <property type="entry name" value="ZINC_FINGER_C2H2_2"/>
    <property type="match status" value="4"/>
</dbReference>
<dbReference type="SMART" id="SM00355">
    <property type="entry name" value="ZnF_C2H2"/>
    <property type="match status" value="5"/>
</dbReference>
<keyword evidence="4" id="KW-0862">Zinc</keyword>
<evidence type="ECO:0000256" key="4">
    <source>
        <dbReference type="ARBA" id="ARBA00022833"/>
    </source>
</evidence>
<keyword evidence="2" id="KW-0677">Repeat</keyword>
<feature type="domain" description="C2H2-type" evidence="7">
    <location>
        <begin position="522"/>
        <end position="549"/>
    </location>
</feature>
<dbReference type="Proteomes" id="UP001217089">
    <property type="component" value="Unassembled WGS sequence"/>
</dbReference>
<dbReference type="Gene3D" id="3.30.160.60">
    <property type="entry name" value="Classic Zinc Finger"/>
    <property type="match status" value="6"/>
</dbReference>
<evidence type="ECO:0000256" key="2">
    <source>
        <dbReference type="ARBA" id="ARBA00022737"/>
    </source>
</evidence>
<feature type="region of interest" description="Disordered" evidence="6">
    <location>
        <begin position="213"/>
        <end position="243"/>
    </location>
</feature>
<dbReference type="PANTHER" id="PTHR19818:SF139">
    <property type="entry name" value="PAIR-RULE PROTEIN ODD-PAIRED"/>
    <property type="match status" value="1"/>
</dbReference>
<feature type="domain" description="C2H2-type" evidence="7">
    <location>
        <begin position="623"/>
        <end position="650"/>
    </location>
</feature>